<evidence type="ECO:0000259" key="2">
    <source>
        <dbReference type="PROSITE" id="PS51468"/>
    </source>
</evidence>
<dbReference type="Gene3D" id="3.40.50.410">
    <property type="entry name" value="von Willebrand factor, type A domain"/>
    <property type="match status" value="1"/>
</dbReference>
<dbReference type="PANTHER" id="PTHR45737">
    <property type="entry name" value="VON WILLEBRAND FACTOR A DOMAIN-CONTAINING PROTEIN 5A"/>
    <property type="match status" value="1"/>
</dbReference>
<keyword evidence="4" id="KW-1185">Reference proteome</keyword>
<sequence length="765" mass="83846">MPARHPLFPLFALLLFVQLAPAQGLLIDERHHHWLPRPVPRPTPEQGSYRVRTIDVNATLKDQVAEVQVSQTFKNDSSRQMEVSFVFPLPYDGAVRDLTLLVDGKEFQGKLLPADEARAKYEAIVRSNKDPALLEWLGTGMYKTSVFPVPPQGERTVTLRYSQFCRNSQGLTDFLLPLSTAKYTSKPLEKLSVRVAIASSAPIASVYSPTHDVKIERSDKGHAVVSYQATDELPAADLRVLYDTGGSGVGASVISYRPDSGEPGYFVLLASPEIKSEDRKPLPKSVLFVMDRSGSMAGKKMDQAKGALKFVLNNLNEDDTFNIVAYDSNVESFRPELQRYTDETRRAAIGFVDGLYAGGSTNIDGALKRALGMLQDSGRPTYVLFLTDGLPTSGQTGESAIVAASKSSNNVRARVFPFGVGYDVNSRLLDRLAREHFGATEYVRPDEDIEATVSKLYNRIGAPVMTDVSVTFDVEGAQPEDGPVVNRLYPRGAFDLFAGDQTVIVGRYRKPGAAKVTLSGAVRGAEQSHDFPAELVDSSSDDTNAFVARLWATRRVGEIIDEIDLSGKNSELIKELVDLATRHGIVTQYTSFLADENANPNADASNRRHALEATESLAEAGGEFGFNQRGAKQQLLNAPAAGPARSSRFGGFGGRGGAAADLAPAELSRRQLGRTRGNAFYYDARQDSSQMAANIRQVGRKTFFLRNGNWVDSSVTEEEEQNAQHVERYGRDYFDLAANNGRHVVQYLAIEEPVIVKIGGRVYSW</sequence>
<dbReference type="OrthoDB" id="9784383at2"/>
<reference evidence="3 4" key="1">
    <citation type="submission" date="2019-02" db="EMBL/GenBank/DDBJ databases">
        <title>Deep-cultivation of Planctomycetes and their phenomic and genomic characterization uncovers novel biology.</title>
        <authorList>
            <person name="Wiegand S."/>
            <person name="Jogler M."/>
            <person name="Boedeker C."/>
            <person name="Pinto D."/>
            <person name="Vollmers J."/>
            <person name="Rivas-Marin E."/>
            <person name="Kohn T."/>
            <person name="Peeters S.H."/>
            <person name="Heuer A."/>
            <person name="Rast P."/>
            <person name="Oberbeckmann S."/>
            <person name="Bunk B."/>
            <person name="Jeske O."/>
            <person name="Meyerdierks A."/>
            <person name="Storesund J.E."/>
            <person name="Kallscheuer N."/>
            <person name="Luecker S."/>
            <person name="Lage O.M."/>
            <person name="Pohl T."/>
            <person name="Merkel B.J."/>
            <person name="Hornburger P."/>
            <person name="Mueller R.-W."/>
            <person name="Bruemmer F."/>
            <person name="Labrenz M."/>
            <person name="Spormann A.M."/>
            <person name="Op Den Camp H."/>
            <person name="Overmann J."/>
            <person name="Amann R."/>
            <person name="Jetten M.S.M."/>
            <person name="Mascher T."/>
            <person name="Medema M.H."/>
            <person name="Devos D.P."/>
            <person name="Kaster A.-K."/>
            <person name="Ovreas L."/>
            <person name="Rohde M."/>
            <person name="Galperin M.Y."/>
            <person name="Jogler C."/>
        </authorList>
    </citation>
    <scope>NUCLEOTIDE SEQUENCE [LARGE SCALE GENOMIC DNA]</scope>
    <source>
        <strain evidence="3 4">KOR34</strain>
    </source>
</reference>
<dbReference type="InterPro" id="IPR002035">
    <property type="entry name" value="VWF_A"/>
</dbReference>
<organism evidence="3 4">
    <name type="scientific">Posidoniimonas corsicana</name>
    <dbReference type="NCBI Taxonomy" id="1938618"/>
    <lineage>
        <taxon>Bacteria</taxon>
        <taxon>Pseudomonadati</taxon>
        <taxon>Planctomycetota</taxon>
        <taxon>Planctomycetia</taxon>
        <taxon>Pirellulales</taxon>
        <taxon>Lacipirellulaceae</taxon>
        <taxon>Posidoniimonas</taxon>
    </lineage>
</organism>
<dbReference type="Pfam" id="PF13768">
    <property type="entry name" value="VWA_3"/>
    <property type="match status" value="1"/>
</dbReference>
<dbReference type="PROSITE" id="PS51468">
    <property type="entry name" value="VIT"/>
    <property type="match status" value="1"/>
</dbReference>
<dbReference type="SMART" id="SM00609">
    <property type="entry name" value="VIT"/>
    <property type="match status" value="1"/>
</dbReference>
<dbReference type="EMBL" id="SIHJ01000007">
    <property type="protein sequence ID" value="TWT29610.1"/>
    <property type="molecule type" value="Genomic_DNA"/>
</dbReference>
<dbReference type="InterPro" id="IPR036465">
    <property type="entry name" value="vWFA_dom_sf"/>
</dbReference>
<dbReference type="RefSeq" id="WP_146568965.1">
    <property type="nucleotide sequence ID" value="NZ_SIHJ01000007.1"/>
</dbReference>
<dbReference type="SMART" id="SM00327">
    <property type="entry name" value="VWA"/>
    <property type="match status" value="1"/>
</dbReference>
<evidence type="ECO:0000313" key="4">
    <source>
        <dbReference type="Proteomes" id="UP000316714"/>
    </source>
</evidence>
<name>A0A5C5UVI4_9BACT</name>
<feature type="domain" description="VWFA" evidence="1">
    <location>
        <begin position="285"/>
        <end position="460"/>
    </location>
</feature>
<dbReference type="SUPFAM" id="SSF53300">
    <property type="entry name" value="vWA-like"/>
    <property type="match status" value="1"/>
</dbReference>
<dbReference type="Pfam" id="PF08487">
    <property type="entry name" value="VIT"/>
    <property type="match status" value="1"/>
</dbReference>
<feature type="domain" description="VIT" evidence="2">
    <location>
        <begin position="35"/>
        <end position="163"/>
    </location>
</feature>
<dbReference type="Proteomes" id="UP000316714">
    <property type="component" value="Unassembled WGS sequence"/>
</dbReference>
<proteinExistence type="predicted"/>
<accession>A0A5C5UVI4</accession>
<dbReference type="PROSITE" id="PS50234">
    <property type="entry name" value="VWFA"/>
    <property type="match status" value="1"/>
</dbReference>
<gene>
    <name evidence="3" type="ORF">KOR34_51640</name>
</gene>
<dbReference type="PANTHER" id="PTHR45737:SF6">
    <property type="entry name" value="VON WILLEBRAND FACTOR A DOMAIN-CONTAINING PROTEIN 5A"/>
    <property type="match status" value="1"/>
</dbReference>
<dbReference type="InterPro" id="IPR013694">
    <property type="entry name" value="VIT"/>
</dbReference>
<comment type="caution">
    <text evidence="3">The sequence shown here is derived from an EMBL/GenBank/DDBJ whole genome shotgun (WGS) entry which is preliminary data.</text>
</comment>
<dbReference type="AlphaFoldDB" id="A0A5C5UVI4"/>
<evidence type="ECO:0000259" key="1">
    <source>
        <dbReference type="PROSITE" id="PS50234"/>
    </source>
</evidence>
<evidence type="ECO:0000313" key="3">
    <source>
        <dbReference type="EMBL" id="TWT29610.1"/>
    </source>
</evidence>
<protein>
    <submittedName>
        <fullName evidence="3">von Willebrand factor type A domain protein</fullName>
    </submittedName>
</protein>